<keyword evidence="2" id="KW-1185">Reference proteome</keyword>
<accession>A0ABX2QCP8</accession>
<sequence length="108" mass="12203">MNTEFRFDDFGFNDKLAIVDRSDNYEWVEPQISSLFSAGIVRVELVADSGEGDDDVREALREYVEQNYVVDIQCDFGDEADISRAVSEAVAIRDRFLAGNYVSFGEMA</sequence>
<comment type="caution">
    <text evidence="1">The sequence shown here is derived from an EMBL/GenBank/DDBJ whole genome shotgun (WGS) entry which is preliminary data.</text>
</comment>
<reference evidence="1 2" key="1">
    <citation type="submission" date="2020-06" db="EMBL/GenBank/DDBJ databases">
        <title>Rhizobium sp.nov. isolated from the tomato plant.</title>
        <authorList>
            <person name="Thin K.K."/>
            <person name="Zhang X."/>
            <person name="He S."/>
        </authorList>
    </citation>
    <scope>NUCLEOTIDE SEQUENCE [LARGE SCALE GENOMIC DNA]</scope>
    <source>
        <strain evidence="1 2">DBTS2</strain>
    </source>
</reference>
<protein>
    <submittedName>
        <fullName evidence="1">Uncharacterized protein</fullName>
    </submittedName>
</protein>
<gene>
    <name evidence="1" type="ORF">HV823_05670</name>
</gene>
<evidence type="ECO:0000313" key="2">
    <source>
        <dbReference type="Proteomes" id="UP000659172"/>
    </source>
</evidence>
<proteinExistence type="predicted"/>
<dbReference type="Proteomes" id="UP000659172">
    <property type="component" value="Unassembled WGS sequence"/>
</dbReference>
<name>A0ABX2QCP8_9HYPH</name>
<dbReference type="RefSeq" id="WP_142172742.1">
    <property type="nucleotide sequence ID" value="NZ_JABXYK010000003.1"/>
</dbReference>
<organism evidence="1 2">
    <name type="scientific">Mycoplana rhizolycopersici</name>
    <dbReference type="NCBI Taxonomy" id="2746702"/>
    <lineage>
        <taxon>Bacteria</taxon>
        <taxon>Pseudomonadati</taxon>
        <taxon>Pseudomonadota</taxon>
        <taxon>Alphaproteobacteria</taxon>
        <taxon>Hyphomicrobiales</taxon>
        <taxon>Rhizobiaceae</taxon>
        <taxon>Mycoplana</taxon>
    </lineage>
</organism>
<dbReference type="EMBL" id="JABXYK010000003">
    <property type="protein sequence ID" value="NVP54739.1"/>
    <property type="molecule type" value="Genomic_DNA"/>
</dbReference>
<evidence type="ECO:0000313" key="1">
    <source>
        <dbReference type="EMBL" id="NVP54739.1"/>
    </source>
</evidence>